<dbReference type="EMBL" id="SDIK01000011">
    <property type="protein sequence ID" value="TXJ63098.1"/>
    <property type="molecule type" value="Genomic_DNA"/>
</dbReference>
<protein>
    <submittedName>
        <fullName evidence="2">DUF4230 domain-containing protein</fullName>
    </submittedName>
</protein>
<evidence type="ECO:0000256" key="1">
    <source>
        <dbReference type="SAM" id="SignalP"/>
    </source>
</evidence>
<feature type="chain" id="PRO_5022825362" evidence="1">
    <location>
        <begin position="22"/>
        <end position="227"/>
    </location>
</feature>
<dbReference type="OrthoDB" id="1080810at2"/>
<dbReference type="AlphaFoldDB" id="A0A5C8GMA3"/>
<dbReference type="RefSeq" id="WP_147785385.1">
    <property type="nucleotide sequence ID" value="NZ_SDIK01000011.1"/>
</dbReference>
<organism evidence="2 3">
    <name type="scientific">Prevotella brunnea</name>
    <dbReference type="NCBI Taxonomy" id="2508867"/>
    <lineage>
        <taxon>Bacteria</taxon>
        <taxon>Pseudomonadati</taxon>
        <taxon>Bacteroidota</taxon>
        <taxon>Bacteroidia</taxon>
        <taxon>Bacteroidales</taxon>
        <taxon>Prevotellaceae</taxon>
        <taxon>Prevotella</taxon>
    </lineage>
</organism>
<dbReference type="Proteomes" id="UP000321612">
    <property type="component" value="Unassembled WGS sequence"/>
</dbReference>
<keyword evidence="3" id="KW-1185">Reference proteome</keyword>
<comment type="caution">
    <text evidence="2">The sequence shown here is derived from an EMBL/GenBank/DDBJ whole genome shotgun (WGS) entry which is preliminary data.</text>
</comment>
<feature type="signal peptide" evidence="1">
    <location>
        <begin position="1"/>
        <end position="21"/>
    </location>
</feature>
<gene>
    <name evidence="2" type="ORF">ETF27_01635</name>
</gene>
<name>A0A5C8GMA3_9BACT</name>
<sequence>MRKIILFLLTALLAVACSKHGDTTPAAEPIDTIPLMVLKVRQCSRLYTTEYRIRKIITHNDKAKVSGKLLQKDFSLDLPLGERRIAIPVSATLKAYIDFDGFSEANIRREGSKLSITLPDPRIALTATKIDHDGVKQYVALTRRNFTDEELTAYERQGRSQILTALPRTGIMEQARRSAARQLLPIFTAMGYREEDITISFRKQFTGADLSSLLDATTTERKGASHD</sequence>
<dbReference type="InterPro" id="IPR025324">
    <property type="entry name" value="DUF4230"/>
</dbReference>
<dbReference type="PROSITE" id="PS51257">
    <property type="entry name" value="PROKAR_LIPOPROTEIN"/>
    <property type="match status" value="1"/>
</dbReference>
<accession>A0A5C8GMA3</accession>
<reference evidence="3" key="1">
    <citation type="submission" date="2019-05" db="EMBL/GenBank/DDBJ databases">
        <title>Prevotella brunnea sp. nov., isolated from a wound of a patient.</title>
        <authorList>
            <person name="Buhl M."/>
        </authorList>
    </citation>
    <scope>NUCLEOTIDE SEQUENCE [LARGE SCALE GENOMIC DNA]</scope>
    <source>
        <strain evidence="3">A2672</strain>
    </source>
</reference>
<evidence type="ECO:0000313" key="3">
    <source>
        <dbReference type="Proteomes" id="UP000321612"/>
    </source>
</evidence>
<evidence type="ECO:0000313" key="2">
    <source>
        <dbReference type="EMBL" id="TXJ63098.1"/>
    </source>
</evidence>
<proteinExistence type="predicted"/>
<keyword evidence="1" id="KW-0732">Signal</keyword>
<dbReference type="Pfam" id="PF14014">
    <property type="entry name" value="DUF4230"/>
    <property type="match status" value="1"/>
</dbReference>